<dbReference type="InterPro" id="IPR015424">
    <property type="entry name" value="PyrdxlP-dep_Trfase"/>
</dbReference>
<keyword evidence="5" id="KW-0663">Pyridoxal phosphate</keyword>
<dbReference type="Gene3D" id="3.90.1150.100">
    <property type="match status" value="2"/>
</dbReference>
<evidence type="ECO:0000256" key="1">
    <source>
        <dbReference type="ARBA" id="ARBA00001933"/>
    </source>
</evidence>
<evidence type="ECO:0000313" key="7">
    <source>
        <dbReference type="EMBL" id="RIH65193.1"/>
    </source>
</evidence>
<dbReference type="OrthoDB" id="1112781at2"/>
<protein>
    <submittedName>
        <fullName evidence="7">Pyridoxal phosphate-dependent aminotransferase</fullName>
    </submittedName>
</protein>
<accession>A0A399D184</accession>
<dbReference type="Gene3D" id="3.40.640.10">
    <property type="entry name" value="Type I PLP-dependent aspartate aminotransferase-like (Major domain)"/>
    <property type="match status" value="1"/>
</dbReference>
<dbReference type="InterPro" id="IPR050596">
    <property type="entry name" value="AspAT/PAT-like"/>
</dbReference>
<dbReference type="GO" id="GO:0006520">
    <property type="term" value="P:amino acid metabolic process"/>
    <property type="evidence" value="ECO:0007669"/>
    <property type="project" value="InterPro"/>
</dbReference>
<dbReference type="InterPro" id="IPR004839">
    <property type="entry name" value="Aminotransferase_I/II_large"/>
</dbReference>
<dbReference type="InterPro" id="IPR015421">
    <property type="entry name" value="PyrdxlP-dep_Trfase_major"/>
</dbReference>
<comment type="caution">
    <text evidence="7">The sequence shown here is derived from an EMBL/GenBank/DDBJ whole genome shotgun (WGS) entry which is preliminary data.</text>
</comment>
<keyword evidence="4 7" id="KW-0808">Transferase</keyword>
<name>A0A399D184_9BACT</name>
<dbReference type="CDD" id="cd00609">
    <property type="entry name" value="AAT_like"/>
    <property type="match status" value="1"/>
</dbReference>
<evidence type="ECO:0000256" key="4">
    <source>
        <dbReference type="ARBA" id="ARBA00022679"/>
    </source>
</evidence>
<evidence type="ECO:0000259" key="6">
    <source>
        <dbReference type="Pfam" id="PF00155"/>
    </source>
</evidence>
<comment type="similarity">
    <text evidence="2">Belongs to the class-I pyridoxal-phosphate-dependent aminotransferase family.</text>
</comment>
<keyword evidence="3 7" id="KW-0032">Aminotransferase</keyword>
<dbReference type="Proteomes" id="UP000266441">
    <property type="component" value="Unassembled WGS sequence"/>
</dbReference>
<dbReference type="GO" id="GO:0030170">
    <property type="term" value="F:pyridoxal phosphate binding"/>
    <property type="evidence" value="ECO:0007669"/>
    <property type="project" value="InterPro"/>
</dbReference>
<dbReference type="PANTHER" id="PTHR46383:SF1">
    <property type="entry name" value="ASPARTATE AMINOTRANSFERASE"/>
    <property type="match status" value="1"/>
</dbReference>
<dbReference type="GO" id="GO:0008483">
    <property type="term" value="F:transaminase activity"/>
    <property type="evidence" value="ECO:0007669"/>
    <property type="project" value="UniProtKB-KW"/>
</dbReference>
<comment type="cofactor">
    <cofactor evidence="1">
        <name>pyridoxal 5'-phosphate</name>
        <dbReference type="ChEBI" id="CHEBI:597326"/>
    </cofactor>
</comment>
<feature type="domain" description="Aminotransferase class I/classII large" evidence="6">
    <location>
        <begin position="53"/>
        <end position="358"/>
    </location>
</feature>
<dbReference type="AlphaFoldDB" id="A0A399D184"/>
<proteinExistence type="inferred from homology"/>
<evidence type="ECO:0000256" key="3">
    <source>
        <dbReference type="ARBA" id="ARBA00022576"/>
    </source>
</evidence>
<evidence type="ECO:0000256" key="2">
    <source>
        <dbReference type="ARBA" id="ARBA00007441"/>
    </source>
</evidence>
<dbReference type="SUPFAM" id="SSF53383">
    <property type="entry name" value="PLP-dependent transferases"/>
    <property type="match status" value="1"/>
</dbReference>
<organism evidence="7 8">
    <name type="scientific">Mariniphaga sediminis</name>
    <dbReference type="NCBI Taxonomy" id="1628158"/>
    <lineage>
        <taxon>Bacteria</taxon>
        <taxon>Pseudomonadati</taxon>
        <taxon>Bacteroidota</taxon>
        <taxon>Bacteroidia</taxon>
        <taxon>Marinilabiliales</taxon>
        <taxon>Prolixibacteraceae</taxon>
        <taxon>Mariniphaga</taxon>
    </lineage>
</organism>
<dbReference type="PANTHER" id="PTHR46383">
    <property type="entry name" value="ASPARTATE AMINOTRANSFERASE"/>
    <property type="match status" value="1"/>
</dbReference>
<dbReference type="EMBL" id="QWET01000007">
    <property type="protein sequence ID" value="RIH65193.1"/>
    <property type="molecule type" value="Genomic_DNA"/>
</dbReference>
<reference evidence="7 8" key="1">
    <citation type="journal article" date="2015" name="Int. J. Syst. Evol. Microbiol.">
        <title>Mariniphaga sediminis sp. nov., isolated from coastal sediment.</title>
        <authorList>
            <person name="Wang F.Q."/>
            <person name="Shen Q.Y."/>
            <person name="Chen G.J."/>
            <person name="Du Z.J."/>
        </authorList>
    </citation>
    <scope>NUCLEOTIDE SEQUENCE [LARGE SCALE GENOMIC DNA]</scope>
    <source>
        <strain evidence="7 8">SY21</strain>
    </source>
</reference>
<evidence type="ECO:0000256" key="5">
    <source>
        <dbReference type="ARBA" id="ARBA00022898"/>
    </source>
</evidence>
<evidence type="ECO:0000313" key="8">
    <source>
        <dbReference type="Proteomes" id="UP000266441"/>
    </source>
</evidence>
<gene>
    <name evidence="7" type="ORF">D1164_11445</name>
</gene>
<sequence length="439" mass="49227">MENSPFSKEIIDKKIKELRIADPGKASIREIVALVNLVEEETGQKYIRMEMGVPGLPPAQVGVDAEIEALQRGVAAIYPMVDGIKPLKEEAARFIKNFLDIEVSPKSCIPTVGSMQGTYSAFLAVGNAVKGKDTTLFIDPGFPVQKQQMQVLGQKYKTFDVFHFRGEKLKAKLEEYLSKGDICSIVYSNPNNPAWICLSEEELQTIGDLANQYDVVVMEDLAYFGMDFRQDFSKPGEPPFQPTVARYTENYILFISSSKIFSYAGQRCALMIVSDSLYKRDYPDLQERFGGTDFGSTITLRLIYALSTGASHSAQWALAAMLKAANEGRFNFVESVKEYGEKAKVMKRLFLENGFDIVYKEDLDQPIANGFYFTISYPGMTGNQLVANLLYYGVSAIALDNTGSDEEGIRACVSFVKREQFGDMEERLKLFNEYFSQKN</sequence>
<keyword evidence="8" id="KW-1185">Reference proteome</keyword>
<dbReference type="Pfam" id="PF00155">
    <property type="entry name" value="Aminotran_1_2"/>
    <property type="match status" value="1"/>
</dbReference>
<dbReference type="RefSeq" id="WP_119350115.1">
    <property type="nucleotide sequence ID" value="NZ_QWET01000007.1"/>
</dbReference>